<evidence type="ECO:0000256" key="5">
    <source>
        <dbReference type="ARBA" id="ARBA00022741"/>
    </source>
</evidence>
<evidence type="ECO:0000313" key="12">
    <source>
        <dbReference type="EMBL" id="CCF34829.1"/>
    </source>
</evidence>
<evidence type="ECO:0008006" key="14">
    <source>
        <dbReference type="Google" id="ProtNLM"/>
    </source>
</evidence>
<feature type="transmembrane region" description="Helical" evidence="9">
    <location>
        <begin position="843"/>
        <end position="863"/>
    </location>
</feature>
<dbReference type="InterPro" id="IPR011527">
    <property type="entry name" value="ABC1_TM_dom"/>
</dbReference>
<feature type="transmembrane region" description="Helical" evidence="9">
    <location>
        <begin position="45"/>
        <end position="65"/>
    </location>
</feature>
<keyword evidence="5" id="KW-0547">Nucleotide-binding</keyword>
<evidence type="ECO:0000256" key="4">
    <source>
        <dbReference type="ARBA" id="ARBA00022692"/>
    </source>
</evidence>
<dbReference type="InterPro" id="IPR036640">
    <property type="entry name" value="ABC1_TM_sf"/>
</dbReference>
<feature type="transmembrane region" description="Helical" evidence="9">
    <location>
        <begin position="6"/>
        <end position="25"/>
    </location>
</feature>
<dbReference type="InterPro" id="IPR027417">
    <property type="entry name" value="P-loop_NTPase"/>
</dbReference>
<evidence type="ECO:0000256" key="1">
    <source>
        <dbReference type="ARBA" id="ARBA00004651"/>
    </source>
</evidence>
<dbReference type="InterPro" id="IPR003439">
    <property type="entry name" value="ABC_transporter-like_ATP-bd"/>
</dbReference>
<dbReference type="GO" id="GO:0005886">
    <property type="term" value="C:plasma membrane"/>
    <property type="evidence" value="ECO:0007669"/>
    <property type="project" value="UniProtKB-SubCell"/>
</dbReference>
<dbReference type="InterPro" id="IPR044746">
    <property type="entry name" value="ABCC_6TM_D1"/>
</dbReference>
<feature type="transmembrane region" description="Helical" evidence="9">
    <location>
        <begin position="229"/>
        <end position="247"/>
    </location>
</feature>
<keyword evidence="2" id="KW-0813">Transport</keyword>
<feature type="domain" description="ABC transporter" evidence="10">
    <location>
        <begin position="563"/>
        <end position="790"/>
    </location>
</feature>
<dbReference type="SUPFAM" id="SSF52540">
    <property type="entry name" value="P-loop containing nucleoside triphosphate hydrolases"/>
    <property type="match status" value="2"/>
</dbReference>
<feature type="transmembrane region" description="Helical" evidence="9">
    <location>
        <begin position="509"/>
        <end position="530"/>
    </location>
</feature>
<keyword evidence="3" id="KW-1003">Cell membrane</keyword>
<keyword evidence="7 9" id="KW-1133">Transmembrane helix</keyword>
<feature type="transmembrane region" description="Helical" evidence="9">
    <location>
        <begin position="979"/>
        <end position="998"/>
    </location>
</feature>
<comment type="subcellular location">
    <subcellularLocation>
        <location evidence="1">Cell membrane</location>
        <topology evidence="1">Multi-pass membrane protein</topology>
    </subcellularLocation>
</comment>
<accession>H1V3M7</accession>
<protein>
    <recommendedName>
        <fullName evidence="14">ABC transporter</fullName>
    </recommendedName>
</protein>
<dbReference type="Proteomes" id="UP000007174">
    <property type="component" value="Unassembled WGS sequence"/>
</dbReference>
<dbReference type="GO" id="GO:0005524">
    <property type="term" value="F:ATP binding"/>
    <property type="evidence" value="ECO:0007669"/>
    <property type="project" value="UniProtKB-KW"/>
</dbReference>
<feature type="domain" description="ABC transmembrane type-1" evidence="11">
    <location>
        <begin position="844"/>
        <end position="1119"/>
    </location>
</feature>
<evidence type="ECO:0000256" key="2">
    <source>
        <dbReference type="ARBA" id="ARBA00022448"/>
    </source>
</evidence>
<gene>
    <name evidence="12" type="ORF">CH063_01208</name>
</gene>
<feature type="domain" description="ABC transmembrane type-1" evidence="11">
    <location>
        <begin position="250"/>
        <end position="525"/>
    </location>
</feature>
<keyword evidence="8 9" id="KW-0472">Membrane</keyword>
<evidence type="ECO:0000256" key="6">
    <source>
        <dbReference type="ARBA" id="ARBA00022840"/>
    </source>
</evidence>
<feature type="transmembrane region" description="Helical" evidence="9">
    <location>
        <begin position="468"/>
        <end position="489"/>
    </location>
</feature>
<dbReference type="InterPro" id="IPR050173">
    <property type="entry name" value="ABC_transporter_C-like"/>
</dbReference>
<keyword evidence="4 9" id="KW-0812">Transmembrane</keyword>
<keyword evidence="6" id="KW-0067">ATP-binding</keyword>
<feature type="transmembrane region" description="Helical" evidence="9">
    <location>
        <begin position="1054"/>
        <end position="1085"/>
    </location>
</feature>
<dbReference type="SUPFAM" id="SSF90123">
    <property type="entry name" value="ABC transporter transmembrane region"/>
    <property type="match status" value="2"/>
</dbReference>
<dbReference type="Gene3D" id="3.40.50.300">
    <property type="entry name" value="P-loop containing nucleotide triphosphate hydrolases"/>
    <property type="match status" value="2"/>
</dbReference>
<evidence type="ECO:0000256" key="7">
    <source>
        <dbReference type="ARBA" id="ARBA00022989"/>
    </source>
</evidence>
<dbReference type="HOGENOM" id="CLU_000604_27_5_1"/>
<dbReference type="PROSITE" id="PS00211">
    <property type="entry name" value="ABC_TRANSPORTER_1"/>
    <property type="match status" value="1"/>
</dbReference>
<dbReference type="Gene3D" id="1.20.1560.10">
    <property type="entry name" value="ABC transporter type 1, transmembrane domain"/>
    <property type="match status" value="2"/>
</dbReference>
<dbReference type="Pfam" id="PF00664">
    <property type="entry name" value="ABC_membrane"/>
    <property type="match status" value="2"/>
</dbReference>
<dbReference type="VEuPathDB" id="FungiDB:CH63R_10825"/>
<dbReference type="PROSITE" id="PS50929">
    <property type="entry name" value="ABC_TM1F"/>
    <property type="match status" value="2"/>
</dbReference>
<feature type="transmembrane region" description="Helical" evidence="9">
    <location>
        <begin position="1091"/>
        <end position="1112"/>
    </location>
</feature>
<evidence type="ECO:0000256" key="9">
    <source>
        <dbReference type="SAM" id="Phobius"/>
    </source>
</evidence>
<dbReference type="CDD" id="cd03250">
    <property type="entry name" value="ABCC_MRP_domain1"/>
    <property type="match status" value="1"/>
</dbReference>
<feature type="transmembrane region" description="Helical" evidence="9">
    <location>
        <begin position="875"/>
        <end position="893"/>
    </location>
</feature>
<dbReference type="EMBL" id="CACQ02001290">
    <property type="protein sequence ID" value="CCF34829.1"/>
    <property type="molecule type" value="Genomic_DNA"/>
</dbReference>
<organism evidence="12 13">
    <name type="scientific">Colletotrichum higginsianum (strain IMI 349063)</name>
    <name type="common">Crucifer anthracnose fungus</name>
    <dbReference type="NCBI Taxonomy" id="759273"/>
    <lineage>
        <taxon>Eukaryota</taxon>
        <taxon>Fungi</taxon>
        <taxon>Dikarya</taxon>
        <taxon>Ascomycota</taxon>
        <taxon>Pezizomycotina</taxon>
        <taxon>Sordariomycetes</taxon>
        <taxon>Hypocreomycetidae</taxon>
        <taxon>Glomerellales</taxon>
        <taxon>Glomerellaceae</taxon>
        <taxon>Colletotrichum</taxon>
        <taxon>Colletotrichum destructivum species complex</taxon>
    </lineage>
</organism>
<name>H1V3M7_COLHI</name>
<dbReference type="PANTHER" id="PTHR24223:SF345">
    <property type="entry name" value="ABC MULTIDRUG TRANSPORTER (EUROFUNG)"/>
    <property type="match status" value="1"/>
</dbReference>
<dbReference type="Pfam" id="PF00005">
    <property type="entry name" value="ABC_tran"/>
    <property type="match status" value="2"/>
</dbReference>
<proteinExistence type="predicted"/>
<reference evidence="13" key="1">
    <citation type="journal article" date="2012" name="Nat. Genet.">
        <title>Lifestyle transitions in plant pathogenic Colletotrichum fungi deciphered by genome and transcriptome analyses.</title>
        <authorList>
            <person name="O'Connell R.J."/>
            <person name="Thon M.R."/>
            <person name="Hacquard S."/>
            <person name="Amyotte S.G."/>
            <person name="Kleemann J."/>
            <person name="Torres M.F."/>
            <person name="Damm U."/>
            <person name="Buiate E.A."/>
            <person name="Epstein L."/>
            <person name="Alkan N."/>
            <person name="Altmueller J."/>
            <person name="Alvarado-Balderrama L."/>
            <person name="Bauser C.A."/>
            <person name="Becker C."/>
            <person name="Birren B.W."/>
            <person name="Chen Z."/>
            <person name="Choi J."/>
            <person name="Crouch J.A."/>
            <person name="Duvick J.P."/>
            <person name="Farman M.A."/>
            <person name="Gan P."/>
            <person name="Heiman D."/>
            <person name="Henrissat B."/>
            <person name="Howard R.J."/>
            <person name="Kabbage M."/>
            <person name="Koch C."/>
            <person name="Kracher B."/>
            <person name="Kubo Y."/>
            <person name="Law A.D."/>
            <person name="Lebrun M.-H."/>
            <person name="Lee Y.-H."/>
            <person name="Miyara I."/>
            <person name="Moore N."/>
            <person name="Neumann U."/>
            <person name="Nordstroem K."/>
            <person name="Panaccione D.G."/>
            <person name="Panstruga R."/>
            <person name="Place M."/>
            <person name="Proctor R.H."/>
            <person name="Prusky D."/>
            <person name="Rech G."/>
            <person name="Reinhardt R."/>
            <person name="Rollins J.A."/>
            <person name="Rounsley S."/>
            <person name="Schardl C.L."/>
            <person name="Schwartz D.C."/>
            <person name="Shenoy N."/>
            <person name="Shirasu K."/>
            <person name="Sikhakolli U.R."/>
            <person name="Stueber K."/>
            <person name="Sukno S.A."/>
            <person name="Sweigard J.A."/>
            <person name="Takano Y."/>
            <person name="Takahara H."/>
            <person name="Trail F."/>
            <person name="van der Does H.C."/>
            <person name="Voll L.M."/>
            <person name="Will I."/>
            <person name="Young S."/>
            <person name="Zeng Q."/>
            <person name="Zhang J."/>
            <person name="Zhou S."/>
            <person name="Dickman M.B."/>
            <person name="Schulze-Lefert P."/>
            <person name="Ver Loren van Themaat E."/>
            <person name="Ma L.-J."/>
            <person name="Vaillancourt L.J."/>
        </authorList>
    </citation>
    <scope>NUCLEOTIDE SEQUENCE [LARGE SCALE GENOMIC DNA]</scope>
    <source>
        <strain evidence="13">IMI 349063</strain>
    </source>
</reference>
<dbReference type="CDD" id="cd18580">
    <property type="entry name" value="ABC_6TM_ABCC_D2"/>
    <property type="match status" value="1"/>
</dbReference>
<dbReference type="GO" id="GO:0016887">
    <property type="term" value="F:ATP hydrolysis activity"/>
    <property type="evidence" value="ECO:0007669"/>
    <property type="project" value="InterPro"/>
</dbReference>
<dbReference type="PROSITE" id="PS50893">
    <property type="entry name" value="ABC_TRANSPORTER_2"/>
    <property type="match status" value="2"/>
</dbReference>
<dbReference type="CDD" id="cd18579">
    <property type="entry name" value="ABC_6TM_ABCC_D1"/>
    <property type="match status" value="1"/>
</dbReference>
<feature type="transmembrane region" description="Helical" evidence="9">
    <location>
        <begin position="283"/>
        <end position="303"/>
    </location>
</feature>
<evidence type="ECO:0000259" key="11">
    <source>
        <dbReference type="PROSITE" id="PS50929"/>
    </source>
</evidence>
<dbReference type="eggNOG" id="KOG0054">
    <property type="taxonomic scope" value="Eukaryota"/>
</dbReference>
<dbReference type="SMART" id="SM00382">
    <property type="entry name" value="AAA"/>
    <property type="match status" value="2"/>
</dbReference>
<dbReference type="PANTHER" id="PTHR24223">
    <property type="entry name" value="ATP-BINDING CASSETTE SUB-FAMILY C"/>
    <property type="match status" value="1"/>
</dbReference>
<dbReference type="InterPro" id="IPR044726">
    <property type="entry name" value="ABCC_6TM_D2"/>
</dbReference>
<sequence length="1419" mass="155191">MHPTPPQILSIATSALFLSLLPIRLLRLRTEPIKVVSEHRGHGKLAIAISLSVVQLATLVTTAFTPAKDDVHLVSAVASFTACVGLCPLLALEHTRSVKPSDLGIVYLLASTACDFAELGTSHYGNRTSEAVTPGIVNLFVKFVLLIAESRGKKPILRDPRGQQSPEELANILDRTFFWWINPILALGNRHVLAEENLPPMGHMLSSKSLRQQALRAWDQRAKPEGRTTLPKILALSMLPQFLAPIIPRLFLIVFRYAQPVLISTAIRYMSGSSAQSVETGHLIIAMAVVIYVGLAVSMAVYYHRLNQLKVMIRGAVVGLINNKSFSQQSSNHDDGRAVTLISTDAGNVGQAASMFHETWAQVIEVLLGTTMLAREVGWVCLVPYVIIFFCSRMSRYLAKHLQSKQKDWSMATQKRLAVTTSMLSSMKNLKMLGVATHTQSLVQDLRLQELNAAKKVRWMMVAYNASANALGIFTPIVTFVLFVLVASLKGSALDTETAFTTTALLGLVTHPANMIMSIVPQAIGSLAAFERIQEYLLQPSRNDQRLALKKTEDSPDAVSPAICVENVTIQSSPVSPPILTNISLVIDRGSIVICSGPVASGKTTLVKSLMGEMPAASGTISVSSKRVGYCEQSPWLPSGTLKEAVRGFLPDEPSWYEQVIRLCCLDEDLSALPNGDQTMIGSRGLNLSGGQRQRVALARAVYARCEMVFLDDSFSALDGKTESRIVENLFGPTGFFRRMGTTVFLVANSSTHFHLADSLVILDNGTVAYQGTWAGLTQDPEHVLKLHIDGTEKNVTEEDPQVDKNILSQSIKVYEAVSDLSRATGDVSLYGYYLRAVGLRNFLLLLVCTSSYSFFITFPQYWLQKWTAAPASQTMFYVGGYIIVSFLAWAFTNGSMWSTHIRIAPESGANLHRRLLSTIVRAPLSYFSTTDTGVILNRFSQDIQLVDRQLPPAILSISNQVFKLLVQLVLLLSAQKLMATTLPLCVVTVYFVQRIYLRTSRQLRLLDLESQSAVYSSFLESVEGVRTIRAFGWERQVEAANIRSLDKSQRPAYILFCLQQWLGVVLDLMVAAIATGLISLAIFLRGTTTAGQIGMALNIVIVANASLLGLVTSWTNMEISLGAISRLKTLEADTPKEGSPFEDYVPAGAWPSSGLVELDNVTVSYNPEAVALQDVTLKVSGGQQLVVCGRTGSGKSTLLLALLRLLDVQSGTIKIDGVDLSLVPRDLIRQRCFITVSQDAFVLGQASLRFNLDPSGCLSNDTIVAALQRTNMWSHFEAGDFPPKEIHEILESPISSLPQMSTGQSQLFALARAILRLRSLRGPPNLSGAQPDGDHVMPILLLDEATSSLDPETEVAMRDIIHQEFIDKGHTVITITHRLGGATGDMQSDRNFVALLSKGKIEKVGRVEDVLGILDSQK</sequence>
<evidence type="ECO:0000259" key="10">
    <source>
        <dbReference type="PROSITE" id="PS50893"/>
    </source>
</evidence>
<dbReference type="FunFam" id="1.20.1560.10:FF:000066">
    <property type="entry name" value="ABC multidrug transporter (Eurofung)"/>
    <property type="match status" value="1"/>
</dbReference>
<dbReference type="InterPro" id="IPR003593">
    <property type="entry name" value="AAA+_ATPase"/>
</dbReference>
<evidence type="ECO:0000256" key="3">
    <source>
        <dbReference type="ARBA" id="ARBA00022475"/>
    </source>
</evidence>
<dbReference type="GO" id="GO:0140359">
    <property type="term" value="F:ABC-type transporter activity"/>
    <property type="evidence" value="ECO:0007669"/>
    <property type="project" value="InterPro"/>
</dbReference>
<feature type="transmembrane region" description="Helical" evidence="9">
    <location>
        <begin position="71"/>
        <end position="92"/>
    </location>
</feature>
<feature type="domain" description="ABC transporter" evidence="10">
    <location>
        <begin position="1157"/>
        <end position="1419"/>
    </location>
</feature>
<dbReference type="STRING" id="759273.H1V3M7"/>
<dbReference type="InterPro" id="IPR017871">
    <property type="entry name" value="ABC_transporter-like_CS"/>
</dbReference>
<evidence type="ECO:0000313" key="13">
    <source>
        <dbReference type="Proteomes" id="UP000007174"/>
    </source>
</evidence>
<evidence type="ECO:0000256" key="8">
    <source>
        <dbReference type="ARBA" id="ARBA00023136"/>
    </source>
</evidence>